<dbReference type="STRING" id="1608583.BN1356_02161"/>
<evidence type="ECO:0000313" key="2">
    <source>
        <dbReference type="Proteomes" id="UP000198604"/>
    </source>
</evidence>
<keyword evidence="1" id="KW-0261">Viral envelope protein</keyword>
<name>A0A0E4H563_9STRE</name>
<reference evidence="2" key="1">
    <citation type="submission" date="2015-03" db="EMBL/GenBank/DDBJ databases">
        <authorList>
            <person name="Urmite Genomes"/>
        </authorList>
    </citation>
    <scope>NUCLEOTIDE SEQUENCE [LARGE SCALE GENOMIC DNA]</scope>
    <source>
        <strain evidence="2">FF10</strain>
    </source>
</reference>
<dbReference type="InterPro" id="IPR036696">
    <property type="entry name" value="YdfO-like_sf"/>
</dbReference>
<dbReference type="SUPFAM" id="SSF160419">
    <property type="entry name" value="YdfO-like"/>
    <property type="match status" value="1"/>
</dbReference>
<dbReference type="OrthoDB" id="1550456at2"/>
<dbReference type="RefSeq" id="WP_093651329.1">
    <property type="nucleotide sequence ID" value="NZ_CTEN01000004.1"/>
</dbReference>
<dbReference type="EMBL" id="CTEN01000004">
    <property type="protein sequence ID" value="CQR25816.1"/>
    <property type="molecule type" value="Genomic_DNA"/>
</dbReference>
<dbReference type="Pfam" id="PF07166">
    <property type="entry name" value="DUF1398"/>
    <property type="match status" value="1"/>
</dbReference>
<protein>
    <submittedName>
        <fullName evidence="1">Phage envelope protein</fullName>
    </submittedName>
</protein>
<gene>
    <name evidence="1" type="ORF">BN1356_02161</name>
</gene>
<organism evidence="1 2">
    <name type="scientific">Streptococcus varani</name>
    <dbReference type="NCBI Taxonomy" id="1608583"/>
    <lineage>
        <taxon>Bacteria</taxon>
        <taxon>Bacillati</taxon>
        <taxon>Bacillota</taxon>
        <taxon>Bacilli</taxon>
        <taxon>Lactobacillales</taxon>
        <taxon>Streptococcaceae</taxon>
        <taxon>Streptococcus</taxon>
    </lineage>
</organism>
<proteinExistence type="predicted"/>
<keyword evidence="2" id="KW-1185">Reference proteome</keyword>
<dbReference type="Proteomes" id="UP000198604">
    <property type="component" value="Unassembled WGS sequence"/>
</dbReference>
<accession>A0A0E4H563</accession>
<sequence>MFTLENIIDAHAQFTGPDFPKLIVRFKEIGMVKNHVDILAGQVIYRDKTDSVIVNQGYQVKGTLADLVELKQAKNDLQTHQAGQTDFPTFCEDMAKSGIVGWVIDLEEMTCSYLNKDEQAVLVENIPTV</sequence>
<dbReference type="Gene3D" id="3.30.1810.10">
    <property type="entry name" value="YdfO-like"/>
    <property type="match status" value="1"/>
</dbReference>
<evidence type="ECO:0000313" key="1">
    <source>
        <dbReference type="EMBL" id="CQR25816.1"/>
    </source>
</evidence>
<dbReference type="InterPro" id="IPR009833">
    <property type="entry name" value="DUF1398"/>
</dbReference>
<dbReference type="AlphaFoldDB" id="A0A0E4H563"/>
<keyword evidence="1" id="KW-0946">Virion</keyword>